<feature type="transmembrane region" description="Helical" evidence="13">
    <location>
        <begin position="6"/>
        <end position="28"/>
    </location>
</feature>
<organism evidence="14 15">
    <name type="scientific">Caenorhabditis bovis</name>
    <dbReference type="NCBI Taxonomy" id="2654633"/>
    <lineage>
        <taxon>Eukaryota</taxon>
        <taxon>Metazoa</taxon>
        <taxon>Ecdysozoa</taxon>
        <taxon>Nematoda</taxon>
        <taxon>Chromadorea</taxon>
        <taxon>Rhabditida</taxon>
        <taxon>Rhabditina</taxon>
        <taxon>Rhabditomorpha</taxon>
        <taxon>Rhabditoidea</taxon>
        <taxon>Rhabditidae</taxon>
        <taxon>Peloderinae</taxon>
        <taxon>Caenorhabditis</taxon>
    </lineage>
</organism>
<evidence type="ECO:0000256" key="7">
    <source>
        <dbReference type="ARBA" id="ARBA00022525"/>
    </source>
</evidence>
<feature type="region of interest" description="Disordered" evidence="12">
    <location>
        <begin position="234"/>
        <end position="271"/>
    </location>
</feature>
<keyword evidence="11 13" id="KW-0472">Membrane</keyword>
<accession>A0A8S1FE29</accession>
<dbReference type="PANTHER" id="PTHR32510">
    <property type="entry name" value="TRANSMEMBRANE PROTEIN 98"/>
    <property type="match status" value="1"/>
</dbReference>
<feature type="compositionally biased region" description="Polar residues" evidence="12">
    <location>
        <begin position="249"/>
        <end position="271"/>
    </location>
</feature>
<evidence type="ECO:0000256" key="10">
    <source>
        <dbReference type="ARBA" id="ARBA00022989"/>
    </source>
</evidence>
<evidence type="ECO:0000256" key="2">
    <source>
        <dbReference type="ARBA" id="ARBA00004550"/>
    </source>
</evidence>
<keyword evidence="7" id="KW-0964">Secreted</keyword>
<keyword evidence="10 13" id="KW-1133">Transmembrane helix</keyword>
<dbReference type="GO" id="GO:0005886">
    <property type="term" value="C:plasma membrane"/>
    <property type="evidence" value="ECO:0007669"/>
    <property type="project" value="UniProtKB-SubCell"/>
</dbReference>
<evidence type="ECO:0000256" key="1">
    <source>
        <dbReference type="ARBA" id="ARBA00004401"/>
    </source>
</evidence>
<dbReference type="EMBL" id="CADEPM010000011">
    <property type="protein sequence ID" value="CAB3410783.1"/>
    <property type="molecule type" value="Genomic_DNA"/>
</dbReference>
<keyword evidence="15" id="KW-1185">Reference proteome</keyword>
<evidence type="ECO:0000256" key="3">
    <source>
        <dbReference type="ARBA" id="ARBA00004648"/>
    </source>
</evidence>
<evidence type="ECO:0000256" key="8">
    <source>
        <dbReference type="ARBA" id="ARBA00022692"/>
    </source>
</evidence>
<keyword evidence="8 13" id="KW-0812">Transmembrane</keyword>
<evidence type="ECO:0000256" key="4">
    <source>
        <dbReference type="ARBA" id="ARBA00011024"/>
    </source>
</evidence>
<reference evidence="14 15" key="1">
    <citation type="submission" date="2020-04" db="EMBL/GenBank/DDBJ databases">
        <authorList>
            <person name="Laetsch R D."/>
            <person name="Stevens L."/>
            <person name="Kumar S."/>
            <person name="Blaxter L. M."/>
        </authorList>
    </citation>
    <scope>NUCLEOTIDE SEQUENCE [LARGE SCALE GENOMIC DNA]</scope>
</reference>
<evidence type="ECO:0000256" key="5">
    <source>
        <dbReference type="ARBA" id="ARBA00014380"/>
    </source>
</evidence>
<evidence type="ECO:0000256" key="12">
    <source>
        <dbReference type="SAM" id="MobiDB-lite"/>
    </source>
</evidence>
<evidence type="ECO:0000256" key="11">
    <source>
        <dbReference type="ARBA" id="ARBA00023136"/>
    </source>
</evidence>
<dbReference type="Proteomes" id="UP000494206">
    <property type="component" value="Unassembled WGS sequence"/>
</dbReference>
<proteinExistence type="inferred from homology"/>
<evidence type="ECO:0000256" key="9">
    <source>
        <dbReference type="ARBA" id="ARBA00022824"/>
    </source>
</evidence>
<dbReference type="OrthoDB" id="5978425at2759"/>
<keyword evidence="9" id="KW-0256">Endoplasmic reticulum</keyword>
<dbReference type="GO" id="GO:0005789">
    <property type="term" value="C:endoplasmic reticulum membrane"/>
    <property type="evidence" value="ECO:0007669"/>
    <property type="project" value="UniProtKB-SubCell"/>
</dbReference>
<dbReference type="InterPro" id="IPR029668">
    <property type="entry name" value="TMEM98"/>
</dbReference>
<comment type="subcellular location">
    <subcellularLocation>
        <location evidence="1">Cell membrane</location>
        <topology evidence="1">Single-pass type II membrane protein</topology>
    </subcellularLocation>
    <subcellularLocation>
        <location evidence="3">Endoplasmic reticulum membrane</location>
        <topology evidence="3">Single-pass type II membrane protein</topology>
    </subcellularLocation>
    <subcellularLocation>
        <location evidence="2">Secreted</location>
        <location evidence="2">Extracellular exosome</location>
    </subcellularLocation>
</comment>
<feature type="compositionally biased region" description="Acidic residues" evidence="12">
    <location>
        <begin position="234"/>
        <end position="243"/>
    </location>
</feature>
<evidence type="ECO:0000256" key="13">
    <source>
        <dbReference type="SAM" id="Phobius"/>
    </source>
</evidence>
<dbReference type="GO" id="GO:0005576">
    <property type="term" value="C:extracellular region"/>
    <property type="evidence" value="ECO:0007669"/>
    <property type="project" value="UniProtKB-SubCell"/>
</dbReference>
<comment type="similarity">
    <text evidence="4">Belongs to the TMEM98 family.</text>
</comment>
<evidence type="ECO:0000256" key="6">
    <source>
        <dbReference type="ARBA" id="ARBA00022475"/>
    </source>
</evidence>
<sequence>MDVVVVLALIVLSAVFIISLVILALMCYRRRHNKMAFRRASPIKMVRVTGKGGDIERLDELNSIIGELLERNSWVHEVTGLLHHSVAILKLCQMVTEELAPISLDEAPQPINEAIAMAVRNIFPRFDDLMDVVSASSVDIRVLEARTVSLATVCWALYLPFTMLNPCFKKTLFKPLNDMNKHLVTIRAACELAITVERKAQEKAQQSNQPAPPTQDAMIVRTEVRNETVADEAQAVEDVDAEPSEAHTETTPLVSSQVSMAFDTTSSNERIPTTLEEIEMTMITTSKLNGDGPMIIDTCPSVPDDALEGVSDRRPHPPPADHARHTPSTPRRDTDSRSSST</sequence>
<evidence type="ECO:0000313" key="15">
    <source>
        <dbReference type="Proteomes" id="UP000494206"/>
    </source>
</evidence>
<dbReference type="AlphaFoldDB" id="A0A8S1FE29"/>
<gene>
    <name evidence="14" type="ORF">CBOVIS_LOCUS12253</name>
</gene>
<comment type="caution">
    <text evidence="14">The sequence shown here is derived from an EMBL/GenBank/DDBJ whole genome shotgun (WGS) entry which is preliminary data.</text>
</comment>
<name>A0A8S1FE29_9PELO</name>
<feature type="region of interest" description="Disordered" evidence="12">
    <location>
        <begin position="289"/>
        <end position="341"/>
    </location>
</feature>
<protein>
    <recommendedName>
        <fullName evidence="5">Transmembrane protein 98</fullName>
    </recommendedName>
</protein>
<keyword evidence="6" id="KW-1003">Cell membrane</keyword>
<evidence type="ECO:0000313" key="14">
    <source>
        <dbReference type="EMBL" id="CAB3410783.1"/>
    </source>
</evidence>
<feature type="compositionally biased region" description="Basic and acidic residues" evidence="12">
    <location>
        <begin position="310"/>
        <end position="341"/>
    </location>
</feature>
<dbReference type="PANTHER" id="PTHR32510:SF3">
    <property type="entry name" value="TRANSMEMBRANE PROTEIN 98"/>
    <property type="match status" value="1"/>
</dbReference>